<dbReference type="InterPro" id="IPR036569">
    <property type="entry name" value="RpiB_LacA_LacB_sf"/>
</dbReference>
<dbReference type="NCBIfam" id="NF004051">
    <property type="entry name" value="PRK05571.1"/>
    <property type="match status" value="1"/>
</dbReference>
<accession>A0A1H8QX34</accession>
<dbReference type="RefSeq" id="WP_091744066.1">
    <property type="nucleotide sequence ID" value="NZ_FODY01000003.1"/>
</dbReference>
<dbReference type="InterPro" id="IPR004785">
    <property type="entry name" value="RpiB"/>
</dbReference>
<dbReference type="Pfam" id="PF02502">
    <property type="entry name" value="LacAB_rpiB"/>
    <property type="match status" value="1"/>
</dbReference>
<dbReference type="Proteomes" id="UP000198847">
    <property type="component" value="Unassembled WGS sequence"/>
</dbReference>
<proteinExistence type="inferred from homology"/>
<dbReference type="NCBIfam" id="TIGR00689">
    <property type="entry name" value="rpiB_lacA_lacB"/>
    <property type="match status" value="1"/>
</dbReference>
<sequence>MKIAIGSDHAGFEMKEKLKQFLADRKLEVLDCGPQAGDSPVEYVPIAKAVAQKTAAAEVAGGILICGTGMGMSIAANKVPGIRAGLCNELFTAKYAKSDVNINVLCMGSRVISQRMAEEITALWLDTPFTGGRFIPRLKQLSDLEVERSQPCC</sequence>
<dbReference type="EMBL" id="FODY01000003">
    <property type="protein sequence ID" value="SEO58725.1"/>
    <property type="molecule type" value="Genomic_DNA"/>
</dbReference>
<dbReference type="NCBIfam" id="TIGR01120">
    <property type="entry name" value="rpiB"/>
    <property type="match status" value="1"/>
</dbReference>
<evidence type="ECO:0000256" key="1">
    <source>
        <dbReference type="ARBA" id="ARBA00008754"/>
    </source>
</evidence>
<dbReference type="SUPFAM" id="SSF89623">
    <property type="entry name" value="Ribose/Galactose isomerase RpiB/AlsB"/>
    <property type="match status" value="1"/>
</dbReference>
<organism evidence="3 4">
    <name type="scientific">Propionispora vibrioides</name>
    <dbReference type="NCBI Taxonomy" id="112903"/>
    <lineage>
        <taxon>Bacteria</taxon>
        <taxon>Bacillati</taxon>
        <taxon>Bacillota</taxon>
        <taxon>Negativicutes</taxon>
        <taxon>Selenomonadales</taxon>
        <taxon>Sporomusaceae</taxon>
        <taxon>Propionispora</taxon>
    </lineage>
</organism>
<protein>
    <submittedName>
        <fullName evidence="3">Ribose 5-phosphate isomerase B</fullName>
    </submittedName>
</protein>
<comment type="similarity">
    <text evidence="1">Belongs to the LacAB/RpiB family.</text>
</comment>
<evidence type="ECO:0000256" key="2">
    <source>
        <dbReference type="ARBA" id="ARBA00023235"/>
    </source>
</evidence>
<evidence type="ECO:0000313" key="3">
    <source>
        <dbReference type="EMBL" id="SEO58725.1"/>
    </source>
</evidence>
<dbReference type="GO" id="GO:0004751">
    <property type="term" value="F:ribose-5-phosphate isomerase activity"/>
    <property type="evidence" value="ECO:0007669"/>
    <property type="project" value="TreeGrafter"/>
</dbReference>
<dbReference type="AlphaFoldDB" id="A0A1H8QX34"/>
<dbReference type="GO" id="GO:0009052">
    <property type="term" value="P:pentose-phosphate shunt, non-oxidative branch"/>
    <property type="evidence" value="ECO:0007669"/>
    <property type="project" value="TreeGrafter"/>
</dbReference>
<keyword evidence="4" id="KW-1185">Reference proteome</keyword>
<dbReference type="STRING" id="112903.SAMN04490178_10390"/>
<dbReference type="PIRSF" id="PIRSF005384">
    <property type="entry name" value="RpiB_LacA_B"/>
    <property type="match status" value="1"/>
</dbReference>
<dbReference type="PANTHER" id="PTHR30345:SF0">
    <property type="entry name" value="DNA DAMAGE-REPAIR_TOLERATION PROTEIN DRT102"/>
    <property type="match status" value="1"/>
</dbReference>
<reference evidence="3 4" key="1">
    <citation type="submission" date="2016-10" db="EMBL/GenBank/DDBJ databases">
        <authorList>
            <person name="de Groot N.N."/>
        </authorList>
    </citation>
    <scope>NUCLEOTIDE SEQUENCE [LARGE SCALE GENOMIC DNA]</scope>
    <source>
        <strain evidence="3 4">DSM 13305</strain>
    </source>
</reference>
<gene>
    <name evidence="3" type="ORF">SAMN04490178_10390</name>
</gene>
<dbReference type="Gene3D" id="3.40.1400.10">
    <property type="entry name" value="Sugar-phosphate isomerase, RpiB/LacA/LacB"/>
    <property type="match status" value="1"/>
</dbReference>
<evidence type="ECO:0000313" key="4">
    <source>
        <dbReference type="Proteomes" id="UP000198847"/>
    </source>
</evidence>
<dbReference type="OrthoDB" id="1778624at2"/>
<dbReference type="PANTHER" id="PTHR30345">
    <property type="entry name" value="RIBOSE-5-PHOSPHATE ISOMERASE B"/>
    <property type="match status" value="1"/>
</dbReference>
<keyword evidence="2 3" id="KW-0413">Isomerase</keyword>
<dbReference type="InterPro" id="IPR003500">
    <property type="entry name" value="RpiB_LacA_LacB"/>
</dbReference>
<dbReference type="GO" id="GO:0019316">
    <property type="term" value="P:D-allose catabolic process"/>
    <property type="evidence" value="ECO:0007669"/>
    <property type="project" value="TreeGrafter"/>
</dbReference>
<name>A0A1H8QX34_9FIRM</name>